<accession>A0A0X9MB12</accession>
<dbReference type="FunFam" id="3.30.1490.10:FF:000001">
    <property type="entry name" value="30S ribosomal protein S8"/>
    <property type="match status" value="1"/>
</dbReference>
<dbReference type="GO" id="GO:0006412">
    <property type="term" value="P:translation"/>
    <property type="evidence" value="ECO:0007669"/>
    <property type="project" value="InterPro"/>
</dbReference>
<dbReference type="RefSeq" id="YP_009231668.1">
    <property type="nucleotide sequence ID" value="NC_029358.1"/>
</dbReference>
<name>A0A0X9MB12_HYDVS</name>
<dbReference type="InterPro" id="IPR035987">
    <property type="entry name" value="Ribosomal_uS8_sf"/>
</dbReference>
<evidence type="ECO:0000256" key="1">
    <source>
        <dbReference type="ARBA" id="ARBA00006471"/>
    </source>
</evidence>
<dbReference type="Gene3D" id="3.30.1370.30">
    <property type="match status" value="1"/>
</dbReference>
<dbReference type="GO" id="GO:0005840">
    <property type="term" value="C:ribosome"/>
    <property type="evidence" value="ECO:0007669"/>
    <property type="project" value="UniProtKB-KW"/>
</dbReference>
<comment type="similarity">
    <text evidence="1 5">Belongs to the universal ribosomal protein uS8 family.</text>
</comment>
<evidence type="ECO:0000256" key="2">
    <source>
        <dbReference type="ARBA" id="ARBA00022980"/>
    </source>
</evidence>
<organism evidence="6">
    <name type="scientific">Hydnora visseri</name>
    <name type="common">Visser's hydnora</name>
    <name type="synonym">Subterranean holoparasitic plant</name>
    <dbReference type="NCBI Taxonomy" id="1329980"/>
    <lineage>
        <taxon>Eukaryota</taxon>
        <taxon>Viridiplantae</taxon>
        <taxon>Streptophyta</taxon>
        <taxon>Embryophyta</taxon>
        <taxon>Tracheophyta</taxon>
        <taxon>Spermatophyta</taxon>
        <taxon>Magnoliopsida</taxon>
        <taxon>Magnoliidae</taxon>
        <taxon>Piperales</taxon>
        <taxon>Hydnoraceae</taxon>
        <taxon>Hydnora</taxon>
    </lineage>
</organism>
<keyword evidence="6" id="KW-0934">Plastid</keyword>
<dbReference type="AlphaFoldDB" id="A0A0X9MB12"/>
<evidence type="ECO:0000256" key="4">
    <source>
        <dbReference type="ARBA" id="ARBA00035153"/>
    </source>
</evidence>
<gene>
    <name evidence="6" type="primary">rps8</name>
    <name evidence="6" type="ORF">AP062_010</name>
</gene>
<protein>
    <recommendedName>
        <fullName evidence="4">Small ribosomal subunit protein uS8c</fullName>
    </recommendedName>
</protein>
<dbReference type="PROSITE" id="PS00053">
    <property type="entry name" value="RIBOSOMAL_S8"/>
    <property type="match status" value="1"/>
</dbReference>
<evidence type="ECO:0000313" key="6">
    <source>
        <dbReference type="EMBL" id="ALZ49986.1"/>
    </source>
</evidence>
<dbReference type="GO" id="GO:0003735">
    <property type="term" value="F:structural constituent of ribosome"/>
    <property type="evidence" value="ECO:0007669"/>
    <property type="project" value="InterPro"/>
</dbReference>
<dbReference type="InterPro" id="IPR047863">
    <property type="entry name" value="Ribosomal_uS8_CS"/>
</dbReference>
<dbReference type="SUPFAM" id="SSF56047">
    <property type="entry name" value="Ribosomal protein S8"/>
    <property type="match status" value="1"/>
</dbReference>
<dbReference type="InterPro" id="IPR000630">
    <property type="entry name" value="Ribosomal_uS8"/>
</dbReference>
<proteinExistence type="inferred from homology"/>
<geneLocation type="plastid" evidence="6"/>
<dbReference type="PANTHER" id="PTHR11758">
    <property type="entry name" value="40S RIBOSOMAL PROTEIN S15A"/>
    <property type="match status" value="1"/>
</dbReference>
<evidence type="ECO:0000256" key="5">
    <source>
        <dbReference type="RuleBase" id="RU003660"/>
    </source>
</evidence>
<evidence type="ECO:0000256" key="3">
    <source>
        <dbReference type="ARBA" id="ARBA00023274"/>
    </source>
</evidence>
<dbReference type="Gene3D" id="3.30.1490.10">
    <property type="match status" value="1"/>
</dbReference>
<dbReference type="Pfam" id="PF00410">
    <property type="entry name" value="Ribosomal_S8"/>
    <property type="match status" value="1"/>
</dbReference>
<dbReference type="GeneID" id="26900242"/>
<keyword evidence="2 5" id="KW-0689">Ribosomal protein</keyword>
<dbReference type="GO" id="GO:0005737">
    <property type="term" value="C:cytoplasm"/>
    <property type="evidence" value="ECO:0007669"/>
    <property type="project" value="UniProtKB-ARBA"/>
</dbReference>
<keyword evidence="3 5" id="KW-0687">Ribonucleoprotein</keyword>
<reference evidence="6" key="1">
    <citation type="journal article" date="2016" name="Genome Biol. Evol.">
        <title>Detecting and Characterizing the Highly Divergent Plastid Genome of the Nonphotosynthetic Parasitic Plant Hydnora visseri (Hydnoraceae).</title>
        <authorList>
            <person name="Naumann J."/>
            <person name="Der J.P."/>
            <person name="Wafula E.K."/>
            <person name="Jones S.S."/>
            <person name="Wagner S.T."/>
            <person name="Honaas L.A."/>
            <person name="Ralph P.E."/>
            <person name="Bolin J.F."/>
            <person name="Maass E."/>
            <person name="Neinhuis C."/>
            <person name="Wanke S."/>
            <person name="dePamphilis C.W."/>
        </authorList>
    </citation>
    <scope>NUCLEOTIDE SEQUENCE</scope>
</reference>
<dbReference type="EMBL" id="KT970098">
    <property type="protein sequence ID" value="ALZ49986.1"/>
    <property type="molecule type" value="Genomic_DNA"/>
</dbReference>
<sequence length="124" mass="14524">MSNIANIITKIRNAYLIKKKIVCISYTKFSSEFVKILYKEGFIENIRYHKENKNIFIILTLKEKKQIHIKYIRNSHKFFYVNHKKLPKILGGMGLSIISTSSGLMTNKEARLKNIGGEVLLYIW</sequence>
<dbReference type="GO" id="GO:1990904">
    <property type="term" value="C:ribonucleoprotein complex"/>
    <property type="evidence" value="ECO:0007669"/>
    <property type="project" value="UniProtKB-KW"/>
</dbReference>